<dbReference type="EMBL" id="JAAOIC020000068">
    <property type="protein sequence ID" value="KAG8034138.1"/>
    <property type="molecule type" value="Genomic_DNA"/>
</dbReference>
<dbReference type="AlphaFoldDB" id="A0A8J5QJ87"/>
<accession>A0A8J5QJ87</accession>
<reference evidence="3" key="1">
    <citation type="submission" date="2020-03" db="EMBL/GenBank/DDBJ databases">
        <authorList>
            <person name="Chebbi M.A."/>
            <person name="Drezen J.M."/>
        </authorList>
    </citation>
    <scope>NUCLEOTIDE SEQUENCE</scope>
    <source>
        <tissue evidence="3">Whole body</tissue>
    </source>
</reference>
<proteinExistence type="predicted"/>
<gene>
    <name evidence="3" type="ORF">G9C98_001222</name>
</gene>
<feature type="domain" description="Carboxylesterase type B" evidence="2">
    <location>
        <begin position="2"/>
        <end position="511"/>
    </location>
</feature>
<dbReference type="OrthoDB" id="19653at2759"/>
<dbReference type="Proteomes" id="UP000729913">
    <property type="component" value="Unassembled WGS sequence"/>
</dbReference>
<sequence length="528" mass="59356">MSPLVQVRQGKLCGVKEKNIYGKEFYAFRGIPYTKPPVGELRFKDPEPPESWTGVRDAKKFGNIALQYDNASQKVIGSEDCLFLNIYTNTLNSIASKSVMVWIHGGAWIMGSGNDDMHGPDYLIEKDIVLVTINYRLGILGFLNLNDEKAAGNQALKDQVMALRWIQQNIEKFGGDVNNVTIFGDSVGAGSVHYLTLSPLAKGLFHKAILQSGVATNPWGSAPYSGVETAVKISSLLGKKITDTKELIEYLRTVDAARLVDAERAVRPWNKLHLLENPFVPSIDSKSKNPFLNIPVEEAAKFGIQVPHIIGYTSHEGIIILTDMNEKIFAEVEDNQEELLCHPNIKRFLQKRNISVKDVKNFFMGNNKISNENVNLYVDLMSAVNFLINIQHTLEIQLSISNIQSYVYKFEYFSKDSVVLQKLIGTNFEGTSHGEDIFYLFCPKILNKLGMKPPAFGSTGYIIQQRFLELFTTFAKTGNPNPKKSDLIQIKWQPVDSSMMYSCLKISENLSMIKESNILHDILKEIEK</sequence>
<dbReference type="Pfam" id="PF00135">
    <property type="entry name" value="COesterase"/>
    <property type="match status" value="1"/>
</dbReference>
<evidence type="ECO:0000313" key="4">
    <source>
        <dbReference type="Proteomes" id="UP000729913"/>
    </source>
</evidence>
<protein>
    <recommendedName>
        <fullName evidence="2">Carboxylesterase type B domain-containing protein</fullName>
    </recommendedName>
</protein>
<comment type="caution">
    <text evidence="3">The sequence shown here is derived from an EMBL/GenBank/DDBJ whole genome shotgun (WGS) entry which is preliminary data.</text>
</comment>
<keyword evidence="1" id="KW-0325">Glycoprotein</keyword>
<name>A0A8J5QJ87_9HYME</name>
<keyword evidence="4" id="KW-1185">Reference proteome</keyword>
<dbReference type="InterPro" id="IPR002018">
    <property type="entry name" value="CarbesteraseB"/>
</dbReference>
<dbReference type="PANTHER" id="PTHR11559">
    <property type="entry name" value="CARBOXYLESTERASE"/>
    <property type="match status" value="1"/>
</dbReference>
<organism evidence="3 4">
    <name type="scientific">Cotesia typhae</name>
    <dbReference type="NCBI Taxonomy" id="2053667"/>
    <lineage>
        <taxon>Eukaryota</taxon>
        <taxon>Metazoa</taxon>
        <taxon>Ecdysozoa</taxon>
        <taxon>Arthropoda</taxon>
        <taxon>Hexapoda</taxon>
        <taxon>Insecta</taxon>
        <taxon>Pterygota</taxon>
        <taxon>Neoptera</taxon>
        <taxon>Endopterygota</taxon>
        <taxon>Hymenoptera</taxon>
        <taxon>Apocrita</taxon>
        <taxon>Ichneumonoidea</taxon>
        <taxon>Braconidae</taxon>
        <taxon>Microgastrinae</taxon>
        <taxon>Cotesia</taxon>
    </lineage>
</organism>
<evidence type="ECO:0000256" key="1">
    <source>
        <dbReference type="ARBA" id="ARBA00023180"/>
    </source>
</evidence>
<dbReference type="InterPro" id="IPR050309">
    <property type="entry name" value="Type-B_Carboxylest/Lipase"/>
</dbReference>
<evidence type="ECO:0000259" key="2">
    <source>
        <dbReference type="Pfam" id="PF00135"/>
    </source>
</evidence>
<reference evidence="3" key="2">
    <citation type="submission" date="2021-04" db="EMBL/GenBank/DDBJ databases">
        <title>Genome-wide patterns of bracovirus chromosomal integration into multiple host tissues during parasitism.</title>
        <authorList>
            <person name="Chebbi M.A.C."/>
        </authorList>
    </citation>
    <scope>NUCLEOTIDE SEQUENCE</scope>
    <source>
        <tissue evidence="3">Whole body</tissue>
    </source>
</reference>
<evidence type="ECO:0000313" key="3">
    <source>
        <dbReference type="EMBL" id="KAG8034138.1"/>
    </source>
</evidence>